<gene>
    <name evidence="2" type="ORF">LCGC14_3087030</name>
</gene>
<keyword evidence="1" id="KW-1133">Transmembrane helix</keyword>
<comment type="caution">
    <text evidence="2">The sequence shown here is derived from an EMBL/GenBank/DDBJ whole genome shotgun (WGS) entry which is preliminary data.</text>
</comment>
<keyword evidence="1" id="KW-0472">Membrane</keyword>
<evidence type="ECO:0000256" key="1">
    <source>
        <dbReference type="SAM" id="Phobius"/>
    </source>
</evidence>
<accession>A0A0F8X090</accession>
<feature type="transmembrane region" description="Helical" evidence="1">
    <location>
        <begin position="58"/>
        <end position="79"/>
    </location>
</feature>
<name>A0A0F8X090_9ZZZZ</name>
<keyword evidence="1" id="KW-0812">Transmembrane</keyword>
<dbReference type="AlphaFoldDB" id="A0A0F8X090"/>
<dbReference type="EMBL" id="LAZR01066110">
    <property type="protein sequence ID" value="KKK54210.1"/>
    <property type="molecule type" value="Genomic_DNA"/>
</dbReference>
<proteinExistence type="predicted"/>
<protein>
    <submittedName>
        <fullName evidence="2">Uncharacterized protein</fullName>
    </submittedName>
</protein>
<evidence type="ECO:0000313" key="2">
    <source>
        <dbReference type="EMBL" id="KKK54210.1"/>
    </source>
</evidence>
<reference evidence="2" key="1">
    <citation type="journal article" date="2015" name="Nature">
        <title>Complex archaea that bridge the gap between prokaryotes and eukaryotes.</title>
        <authorList>
            <person name="Spang A."/>
            <person name="Saw J.H."/>
            <person name="Jorgensen S.L."/>
            <person name="Zaremba-Niedzwiedzka K."/>
            <person name="Martijn J."/>
            <person name="Lind A.E."/>
            <person name="van Eijk R."/>
            <person name="Schleper C."/>
            <person name="Guy L."/>
            <person name="Ettema T.J."/>
        </authorList>
    </citation>
    <scope>NUCLEOTIDE SEQUENCE</scope>
</reference>
<sequence>MRGHGHYDTSHHPVEHRHRRGWLYHEHHRRALRGYRATRHRLNGSHRSHKVTLSLGNALAAVVILGIVGALAFLVGRLLT</sequence>
<organism evidence="2">
    <name type="scientific">marine sediment metagenome</name>
    <dbReference type="NCBI Taxonomy" id="412755"/>
    <lineage>
        <taxon>unclassified sequences</taxon>
        <taxon>metagenomes</taxon>
        <taxon>ecological metagenomes</taxon>
    </lineage>
</organism>